<feature type="DNA-binding region" description="DM" evidence="5">
    <location>
        <begin position="16"/>
        <end position="63"/>
    </location>
</feature>
<proteinExistence type="predicted"/>
<keyword evidence="3 5" id="KW-0238">DNA-binding</keyword>
<dbReference type="EMBL" id="JAFNEN010001102">
    <property type="protein sequence ID" value="KAG8174972.1"/>
    <property type="molecule type" value="Genomic_DNA"/>
</dbReference>
<dbReference type="InterPro" id="IPR036407">
    <property type="entry name" value="DM_DNA-bd_sf"/>
</dbReference>
<evidence type="ECO:0000256" key="4">
    <source>
        <dbReference type="ARBA" id="ARBA00023242"/>
    </source>
</evidence>
<comment type="subcellular location">
    <subcellularLocation>
        <location evidence="5">Nucleus</location>
    </subcellularLocation>
</comment>
<dbReference type="Gene3D" id="4.10.1040.10">
    <property type="entry name" value="DM DNA-binding domain"/>
    <property type="match status" value="1"/>
</dbReference>
<evidence type="ECO:0000256" key="5">
    <source>
        <dbReference type="PROSITE-ProRule" id="PRU00070"/>
    </source>
</evidence>
<protein>
    <recommendedName>
        <fullName evidence="7">DM domain-containing protein</fullName>
    </recommendedName>
</protein>
<dbReference type="Proteomes" id="UP000827092">
    <property type="component" value="Unassembled WGS sequence"/>
</dbReference>
<keyword evidence="4 5" id="KW-0539">Nucleus</keyword>
<keyword evidence="9" id="KW-1185">Reference proteome</keyword>
<evidence type="ECO:0000256" key="3">
    <source>
        <dbReference type="ARBA" id="ARBA00023125"/>
    </source>
</evidence>
<evidence type="ECO:0000313" key="8">
    <source>
        <dbReference type="EMBL" id="KAG8174972.1"/>
    </source>
</evidence>
<dbReference type="GO" id="GO:0005634">
    <property type="term" value="C:nucleus"/>
    <property type="evidence" value="ECO:0007669"/>
    <property type="project" value="UniProtKB-SubCell"/>
</dbReference>
<sequence length="107" mass="12808">MDREEVANKIRRGPFCVRCRIHGISSVVRGHKRFCNFRNCTCHRCILIAERQRIMAKQVALRREANADMMMGYRRMEFEQPGWRMGEDAERAARAERRRKLLDRKRG</sequence>
<dbReference type="PROSITE" id="PS50809">
    <property type="entry name" value="DM_2"/>
    <property type="match status" value="1"/>
</dbReference>
<dbReference type="Pfam" id="PF00751">
    <property type="entry name" value="DM"/>
    <property type="match status" value="1"/>
</dbReference>
<dbReference type="GO" id="GO:0046872">
    <property type="term" value="F:metal ion binding"/>
    <property type="evidence" value="ECO:0007669"/>
    <property type="project" value="UniProtKB-KW"/>
</dbReference>
<name>A0AAV6TSE3_9ARAC</name>
<dbReference type="SUPFAM" id="SSF82927">
    <property type="entry name" value="Cysteine-rich DNA binding domain, (DM domain)"/>
    <property type="match status" value="1"/>
</dbReference>
<evidence type="ECO:0000256" key="2">
    <source>
        <dbReference type="ARBA" id="ARBA00022833"/>
    </source>
</evidence>
<dbReference type="GO" id="GO:0000978">
    <property type="term" value="F:RNA polymerase II cis-regulatory region sequence-specific DNA binding"/>
    <property type="evidence" value="ECO:0007669"/>
    <property type="project" value="TreeGrafter"/>
</dbReference>
<accession>A0AAV6TSE3</accession>
<feature type="compositionally biased region" description="Basic residues" evidence="6">
    <location>
        <begin position="96"/>
        <end position="107"/>
    </location>
</feature>
<dbReference type="FunFam" id="4.10.1040.10:FF:000001">
    <property type="entry name" value="doublesex- and mab-3-related transcription factor 1"/>
    <property type="match status" value="1"/>
</dbReference>
<dbReference type="PANTHER" id="PTHR12322:SF53">
    <property type="entry name" value="DOUBLESEX-MAB RELATED 11E"/>
    <property type="match status" value="1"/>
</dbReference>
<dbReference type="PROSITE" id="PS40000">
    <property type="entry name" value="DM_1"/>
    <property type="match status" value="1"/>
</dbReference>
<dbReference type="InterPro" id="IPR026607">
    <property type="entry name" value="DMRT"/>
</dbReference>
<evidence type="ECO:0000259" key="7">
    <source>
        <dbReference type="PROSITE" id="PS50809"/>
    </source>
</evidence>
<organism evidence="8 9">
    <name type="scientific">Oedothorax gibbosus</name>
    <dbReference type="NCBI Taxonomy" id="931172"/>
    <lineage>
        <taxon>Eukaryota</taxon>
        <taxon>Metazoa</taxon>
        <taxon>Ecdysozoa</taxon>
        <taxon>Arthropoda</taxon>
        <taxon>Chelicerata</taxon>
        <taxon>Arachnida</taxon>
        <taxon>Araneae</taxon>
        <taxon>Araneomorphae</taxon>
        <taxon>Entelegynae</taxon>
        <taxon>Araneoidea</taxon>
        <taxon>Linyphiidae</taxon>
        <taxon>Erigoninae</taxon>
        <taxon>Oedothorax</taxon>
    </lineage>
</organism>
<keyword evidence="1 5" id="KW-0479">Metal-binding</keyword>
<reference evidence="8 9" key="1">
    <citation type="journal article" date="2022" name="Nat. Ecol. Evol.">
        <title>A masculinizing supergene underlies an exaggerated male reproductive morph in a spider.</title>
        <authorList>
            <person name="Hendrickx F."/>
            <person name="De Corte Z."/>
            <person name="Sonet G."/>
            <person name="Van Belleghem S.M."/>
            <person name="Kostlbacher S."/>
            <person name="Vangestel C."/>
        </authorList>
    </citation>
    <scope>NUCLEOTIDE SEQUENCE [LARGE SCALE GENOMIC DNA]</scope>
    <source>
        <strain evidence="8">W744_W776</strain>
    </source>
</reference>
<evidence type="ECO:0000256" key="6">
    <source>
        <dbReference type="SAM" id="MobiDB-lite"/>
    </source>
</evidence>
<keyword evidence="2 5" id="KW-0862">Zinc</keyword>
<dbReference type="InterPro" id="IPR001275">
    <property type="entry name" value="DM_DNA-bd"/>
</dbReference>
<dbReference type="PANTHER" id="PTHR12322">
    <property type="entry name" value="DOUBLESEX AND MAB-3 RELATED TRANSCRIPTION FACTOR DMRT"/>
    <property type="match status" value="1"/>
</dbReference>
<feature type="region of interest" description="Disordered" evidence="6">
    <location>
        <begin position="88"/>
        <end position="107"/>
    </location>
</feature>
<dbReference type="SMART" id="SM00301">
    <property type="entry name" value="DM"/>
    <property type="match status" value="1"/>
</dbReference>
<dbReference type="AlphaFoldDB" id="A0AAV6TSE3"/>
<feature type="domain" description="DM" evidence="7">
    <location>
        <begin position="16"/>
        <end position="63"/>
    </location>
</feature>
<gene>
    <name evidence="8" type="ORF">JTE90_021970</name>
</gene>
<comment type="caution">
    <text evidence="8">The sequence shown here is derived from an EMBL/GenBank/DDBJ whole genome shotgun (WGS) entry which is preliminary data.</text>
</comment>
<evidence type="ECO:0000313" key="9">
    <source>
        <dbReference type="Proteomes" id="UP000827092"/>
    </source>
</evidence>
<dbReference type="GO" id="GO:0007548">
    <property type="term" value="P:sex differentiation"/>
    <property type="evidence" value="ECO:0007669"/>
    <property type="project" value="TreeGrafter"/>
</dbReference>
<evidence type="ECO:0000256" key="1">
    <source>
        <dbReference type="ARBA" id="ARBA00022723"/>
    </source>
</evidence>
<dbReference type="GO" id="GO:0000981">
    <property type="term" value="F:DNA-binding transcription factor activity, RNA polymerase II-specific"/>
    <property type="evidence" value="ECO:0007669"/>
    <property type="project" value="TreeGrafter"/>
</dbReference>